<dbReference type="PROSITE" id="PS00156">
    <property type="entry name" value="OMPDECASE"/>
    <property type="match status" value="1"/>
</dbReference>
<dbReference type="InterPro" id="IPR013785">
    <property type="entry name" value="Aldolase_TIM"/>
</dbReference>
<dbReference type="PANTHER" id="PTHR32119:SF2">
    <property type="entry name" value="OROTIDINE 5'-PHOSPHATE DECARBOXYLASE"/>
    <property type="match status" value="1"/>
</dbReference>
<evidence type="ECO:0000256" key="7">
    <source>
        <dbReference type="ARBA" id="ARBA00033428"/>
    </source>
</evidence>
<organism evidence="9">
    <name type="scientific">freshwater metagenome</name>
    <dbReference type="NCBI Taxonomy" id="449393"/>
    <lineage>
        <taxon>unclassified sequences</taxon>
        <taxon>metagenomes</taxon>
        <taxon>ecological metagenomes</taxon>
    </lineage>
</organism>
<evidence type="ECO:0000256" key="5">
    <source>
        <dbReference type="ARBA" id="ARBA00022975"/>
    </source>
</evidence>
<evidence type="ECO:0000313" key="9">
    <source>
        <dbReference type="EMBL" id="KGA14034.1"/>
    </source>
</evidence>
<evidence type="ECO:0000256" key="2">
    <source>
        <dbReference type="ARBA" id="ARBA00012321"/>
    </source>
</evidence>
<name>A0A094PWF9_9ZZZZ</name>
<dbReference type="CDD" id="cd04725">
    <property type="entry name" value="OMP_decarboxylase_like"/>
    <property type="match status" value="1"/>
</dbReference>
<dbReference type="EMBL" id="JNSK01000144">
    <property type="protein sequence ID" value="KGA14034.1"/>
    <property type="molecule type" value="Genomic_DNA"/>
</dbReference>
<keyword evidence="6" id="KW-0456">Lyase</keyword>
<dbReference type="InterPro" id="IPR018089">
    <property type="entry name" value="OMPdecase_AS"/>
</dbReference>
<gene>
    <name evidence="9" type="ORF">GM50_20870</name>
</gene>
<evidence type="ECO:0000256" key="3">
    <source>
        <dbReference type="ARBA" id="ARBA00021923"/>
    </source>
</evidence>
<dbReference type="SUPFAM" id="SSF51366">
    <property type="entry name" value="Ribulose-phoshate binding barrel"/>
    <property type="match status" value="1"/>
</dbReference>
<protein>
    <recommendedName>
        <fullName evidence="3">Orotidine 5'-phosphate decarboxylase</fullName>
        <ecNumber evidence="2">4.1.1.23</ecNumber>
    </recommendedName>
    <alternativeName>
        <fullName evidence="7">OMP decarboxylase</fullName>
    </alternativeName>
</protein>
<dbReference type="NCBIfam" id="NF001273">
    <property type="entry name" value="PRK00230.1"/>
    <property type="match status" value="1"/>
</dbReference>
<dbReference type="AlphaFoldDB" id="A0A094PWF9"/>
<proteinExistence type="predicted"/>
<feature type="domain" description="Orotidine 5'-phosphate decarboxylase" evidence="8">
    <location>
        <begin position="6"/>
        <end position="224"/>
    </location>
</feature>
<accession>A0A094PWF9</accession>
<comment type="pathway">
    <text evidence="1">Pyrimidine metabolism; UMP biosynthesis via de novo pathway; UMP from orotate: step 2/2.</text>
</comment>
<evidence type="ECO:0000256" key="1">
    <source>
        <dbReference type="ARBA" id="ARBA00004861"/>
    </source>
</evidence>
<comment type="caution">
    <text evidence="9">The sequence shown here is derived from an EMBL/GenBank/DDBJ whole genome shotgun (WGS) entry which is preliminary data.</text>
</comment>
<dbReference type="UniPathway" id="UPA00070">
    <property type="reaction ID" value="UER00120"/>
</dbReference>
<dbReference type="SMART" id="SM00934">
    <property type="entry name" value="OMPdecase"/>
    <property type="match status" value="1"/>
</dbReference>
<dbReference type="InterPro" id="IPR014732">
    <property type="entry name" value="OMPdecase"/>
</dbReference>
<dbReference type="InterPro" id="IPR011060">
    <property type="entry name" value="RibuloseP-bd_barrel"/>
</dbReference>
<dbReference type="NCBIfam" id="TIGR01740">
    <property type="entry name" value="pyrF"/>
    <property type="match status" value="1"/>
</dbReference>
<keyword evidence="5" id="KW-0665">Pyrimidine biosynthesis</keyword>
<dbReference type="Pfam" id="PF00215">
    <property type="entry name" value="OMPdecase"/>
    <property type="match status" value="1"/>
</dbReference>
<dbReference type="PANTHER" id="PTHR32119">
    <property type="entry name" value="OROTIDINE 5'-PHOSPHATE DECARBOXYLASE"/>
    <property type="match status" value="1"/>
</dbReference>
<evidence type="ECO:0000259" key="8">
    <source>
        <dbReference type="SMART" id="SM00934"/>
    </source>
</evidence>
<evidence type="ECO:0000256" key="6">
    <source>
        <dbReference type="ARBA" id="ARBA00023239"/>
    </source>
</evidence>
<dbReference type="GO" id="GO:0004590">
    <property type="term" value="F:orotidine-5'-phosphate decarboxylase activity"/>
    <property type="evidence" value="ECO:0007669"/>
    <property type="project" value="UniProtKB-EC"/>
</dbReference>
<dbReference type="GO" id="GO:0044205">
    <property type="term" value="P:'de novo' UMP biosynthetic process"/>
    <property type="evidence" value="ECO:0007669"/>
    <property type="project" value="UniProtKB-UniPathway"/>
</dbReference>
<keyword evidence="4" id="KW-0210">Decarboxylase</keyword>
<dbReference type="GO" id="GO:0005829">
    <property type="term" value="C:cytosol"/>
    <property type="evidence" value="ECO:0007669"/>
    <property type="project" value="TreeGrafter"/>
</dbReference>
<evidence type="ECO:0000256" key="4">
    <source>
        <dbReference type="ARBA" id="ARBA00022793"/>
    </source>
</evidence>
<dbReference type="EC" id="4.1.1.23" evidence="2"/>
<dbReference type="GO" id="GO:0006207">
    <property type="term" value="P:'de novo' pyrimidine nucleobase biosynthetic process"/>
    <property type="evidence" value="ECO:0007669"/>
    <property type="project" value="InterPro"/>
</dbReference>
<dbReference type="InterPro" id="IPR001754">
    <property type="entry name" value="OMPdeCOase_dom"/>
</dbReference>
<dbReference type="Gene3D" id="3.20.20.70">
    <property type="entry name" value="Aldolase class I"/>
    <property type="match status" value="1"/>
</dbReference>
<reference evidence="9" key="1">
    <citation type="submission" date="2014-05" db="EMBL/GenBank/DDBJ databases">
        <title>Key roles for freshwater Actinobacteria revealed by deep metagenomic sequencing.</title>
        <authorList>
            <person name="Ghai R."/>
            <person name="Mizuno C.M."/>
            <person name="Picazo A."/>
            <person name="Camacho A."/>
            <person name="Rodriguez-Valera F."/>
        </authorList>
    </citation>
    <scope>NUCLEOTIDE SEQUENCE</scope>
</reference>
<sequence>MSSKAPIILAVDTSDLELAKLWISYTSEYVSVFKLGLEFFLNFGAAGVRAITDNSDAKIFLDLKLHDIPNTVKHAAESVSSLNPMFLTVHASGGEAMIRSAVAAIPQTHITAVTILTSLSDSDVASIGFAQQAMQSAAGLAKLAVSAGAKAIVCSPLETASIRSVVGEDVLIITPGVRPLSMTGTDDQSRTMTPSEAITAGANFVVIGRPITSAWEPTGVEISKRARAIASEILNS</sequence>